<dbReference type="SUPFAM" id="SSF53335">
    <property type="entry name" value="S-adenosyl-L-methionine-dependent methyltransferases"/>
    <property type="match status" value="1"/>
</dbReference>
<dbReference type="InterPro" id="IPR050447">
    <property type="entry name" value="Erg6_SMT_methyltransf"/>
</dbReference>
<accession>A0ABX0PVX4</accession>
<dbReference type="RefSeq" id="WP_167113257.1">
    <property type="nucleotide sequence ID" value="NZ_JAAQTO010000023.1"/>
</dbReference>
<gene>
    <name evidence="3" type="ORF">HBJ55_09065</name>
</gene>
<evidence type="ECO:0000259" key="2">
    <source>
        <dbReference type="Pfam" id="PF08241"/>
    </source>
</evidence>
<organism evidence="3 4">
    <name type="scientific">Billgrantia bachuensis</name>
    <dbReference type="NCBI Taxonomy" id="2717286"/>
    <lineage>
        <taxon>Bacteria</taxon>
        <taxon>Pseudomonadati</taxon>
        <taxon>Pseudomonadota</taxon>
        <taxon>Gammaproteobacteria</taxon>
        <taxon>Oceanospirillales</taxon>
        <taxon>Halomonadaceae</taxon>
        <taxon>Billgrantia</taxon>
    </lineage>
</organism>
<keyword evidence="3" id="KW-0489">Methyltransferase</keyword>
<proteinExistence type="predicted"/>
<keyword evidence="1" id="KW-0808">Transferase</keyword>
<dbReference type="GO" id="GO:0008168">
    <property type="term" value="F:methyltransferase activity"/>
    <property type="evidence" value="ECO:0007669"/>
    <property type="project" value="UniProtKB-KW"/>
</dbReference>
<comment type="caution">
    <text evidence="3">The sequence shown here is derived from an EMBL/GenBank/DDBJ whole genome shotgun (WGS) entry which is preliminary data.</text>
</comment>
<protein>
    <submittedName>
        <fullName evidence="3">Class I SAM-dependent methyltransferase</fullName>
    </submittedName>
</protein>
<name>A0ABX0PVX4_9GAMM</name>
<evidence type="ECO:0000313" key="4">
    <source>
        <dbReference type="Proteomes" id="UP001318321"/>
    </source>
</evidence>
<dbReference type="GO" id="GO:0032259">
    <property type="term" value="P:methylation"/>
    <property type="evidence" value="ECO:0007669"/>
    <property type="project" value="UniProtKB-KW"/>
</dbReference>
<evidence type="ECO:0000256" key="1">
    <source>
        <dbReference type="ARBA" id="ARBA00022679"/>
    </source>
</evidence>
<dbReference type="PANTHER" id="PTHR44068:SF11">
    <property type="entry name" value="GERANYL DIPHOSPHATE 2-C-METHYLTRANSFERASE"/>
    <property type="match status" value="1"/>
</dbReference>
<dbReference type="CDD" id="cd02440">
    <property type="entry name" value="AdoMet_MTases"/>
    <property type="match status" value="1"/>
</dbReference>
<sequence length="300" mass="32271">MPNYRVETALDDYTGRLNAHYDAADASGGQTLLTRLQEAFRAAGCDPCRLSLDDVAGIDQLHLGGRSASRALAAQGELRGDERVLDVGCGTGGTSRLLAAEYGCDVVGIDITPAFIEAARWLSAATGLTERTRFACADAAKVPLPAGSVEVVWCQHALMNMPHVPRVLAEWQRLLTPGGRVLLHELVAGDNPGPLALPVPWARTQATSHLRSREQLERAMALAGFEPLGVEDVTDAALAWRQEHSRRESGPDEAMREAASLPGPGLIFGSEFARMGCNLRDNLMADKVRVLAGSWQRGQR</sequence>
<evidence type="ECO:0000313" key="3">
    <source>
        <dbReference type="EMBL" id="NIC05574.1"/>
    </source>
</evidence>
<feature type="domain" description="Methyltransferase type 11" evidence="2">
    <location>
        <begin position="85"/>
        <end position="182"/>
    </location>
</feature>
<dbReference type="EMBL" id="JAAQTO010000023">
    <property type="protein sequence ID" value="NIC05574.1"/>
    <property type="molecule type" value="Genomic_DNA"/>
</dbReference>
<dbReference type="Proteomes" id="UP001318321">
    <property type="component" value="Unassembled WGS sequence"/>
</dbReference>
<dbReference type="InterPro" id="IPR029063">
    <property type="entry name" value="SAM-dependent_MTases_sf"/>
</dbReference>
<dbReference type="PANTHER" id="PTHR44068">
    <property type="entry name" value="ZGC:194242"/>
    <property type="match status" value="1"/>
</dbReference>
<dbReference type="Gene3D" id="3.40.50.150">
    <property type="entry name" value="Vaccinia Virus protein VP39"/>
    <property type="match status" value="1"/>
</dbReference>
<keyword evidence="4" id="KW-1185">Reference proteome</keyword>
<dbReference type="InterPro" id="IPR013216">
    <property type="entry name" value="Methyltransf_11"/>
</dbReference>
<dbReference type="Pfam" id="PF08241">
    <property type="entry name" value="Methyltransf_11"/>
    <property type="match status" value="1"/>
</dbReference>
<reference evidence="3 4" key="1">
    <citation type="submission" date="2020-03" db="EMBL/GenBank/DDBJ databases">
        <title>Identification of Halomonas strains.</title>
        <authorList>
            <person name="Xiao Z."/>
            <person name="Dong F."/>
            <person name="Wang Z."/>
            <person name="Zhao J.-Y."/>
        </authorList>
    </citation>
    <scope>NUCLEOTIDE SEQUENCE [LARGE SCALE GENOMIC DNA]</scope>
    <source>
        <strain evidence="3 4">DX6</strain>
    </source>
</reference>